<dbReference type="Proteomes" id="UP001523262">
    <property type="component" value="Unassembled WGS sequence"/>
</dbReference>
<dbReference type="InterPro" id="IPR014913">
    <property type="entry name" value="YppE-like"/>
</dbReference>
<protein>
    <submittedName>
        <fullName evidence="1">YppE family protein</fullName>
    </submittedName>
</protein>
<proteinExistence type="predicted"/>
<accession>A0ABT0W692</accession>
<gene>
    <name evidence="1" type="ORF">NDK43_04950</name>
</gene>
<dbReference type="EMBL" id="JAMQCR010000001">
    <property type="protein sequence ID" value="MCM2531857.1"/>
    <property type="molecule type" value="Genomic_DNA"/>
</dbReference>
<comment type="caution">
    <text evidence="1">The sequence shown here is derived from an EMBL/GenBank/DDBJ whole genome shotgun (WGS) entry which is preliminary data.</text>
</comment>
<dbReference type="SUPFAM" id="SSF140415">
    <property type="entry name" value="YppE-like"/>
    <property type="match status" value="1"/>
</dbReference>
<organism evidence="1 2">
    <name type="scientific">Neobacillus pocheonensis</name>
    <dbReference type="NCBI Taxonomy" id="363869"/>
    <lineage>
        <taxon>Bacteria</taxon>
        <taxon>Bacillati</taxon>
        <taxon>Bacillota</taxon>
        <taxon>Bacilli</taxon>
        <taxon>Bacillales</taxon>
        <taxon>Bacillaceae</taxon>
        <taxon>Neobacillus</taxon>
    </lineage>
</organism>
<dbReference type="Gene3D" id="1.20.120.440">
    <property type="entry name" value="YppE-like"/>
    <property type="match status" value="1"/>
</dbReference>
<name>A0ABT0W692_9BACI</name>
<keyword evidence="2" id="KW-1185">Reference proteome</keyword>
<evidence type="ECO:0000313" key="2">
    <source>
        <dbReference type="Proteomes" id="UP001523262"/>
    </source>
</evidence>
<reference evidence="1 2" key="1">
    <citation type="submission" date="2022-06" db="EMBL/GenBank/DDBJ databases">
        <authorList>
            <person name="Jeon C.O."/>
        </authorList>
    </citation>
    <scope>NUCLEOTIDE SEQUENCE [LARGE SCALE GENOMIC DNA]</scope>
    <source>
        <strain evidence="1 2">KCTC 13943</strain>
    </source>
</reference>
<dbReference type="Pfam" id="PF08807">
    <property type="entry name" value="DUF1798"/>
    <property type="match status" value="1"/>
</dbReference>
<sequence>MSREIALLTEKLLNYNRLFLKNYQEAREKGVKKDFHEVIKPFADEVKSVNEEWRVAMRSWLKESPHKYLHVKQIETTFEHIELQSIQSFFPETSRSRFLNTNRTVEYFLLEIVKELGN</sequence>
<dbReference type="InterPro" id="IPR023351">
    <property type="entry name" value="YppE-like_sf"/>
</dbReference>
<evidence type="ECO:0000313" key="1">
    <source>
        <dbReference type="EMBL" id="MCM2531857.1"/>
    </source>
</evidence>